<keyword evidence="10" id="KW-0677">Repeat</keyword>
<keyword evidence="6 26" id="KW-0812">Transmembrane</keyword>
<keyword evidence="14 23" id="KW-0482">Metalloprotease</keyword>
<keyword evidence="4" id="KW-0716">Sensory transduction</keyword>
<evidence type="ECO:0000256" key="9">
    <source>
        <dbReference type="ARBA" id="ARBA00022729"/>
    </source>
</evidence>
<keyword evidence="19" id="KW-0325">Glycoprotein</keyword>
<feature type="disulfide bond" evidence="21">
    <location>
        <begin position="645"/>
        <end position="672"/>
    </location>
</feature>
<dbReference type="InterPro" id="IPR035914">
    <property type="entry name" value="Sperma_CUB_dom_sf"/>
</dbReference>
<dbReference type="InterPro" id="IPR000152">
    <property type="entry name" value="EGF-type_Asp/Asn_hydroxyl_site"/>
</dbReference>
<feature type="chain" id="PRO_5035342545" description="Metalloendopeptidase" evidence="24">
    <location>
        <begin position="19"/>
        <end position="1397"/>
    </location>
</feature>
<dbReference type="GO" id="GO:0048468">
    <property type="term" value="P:cell development"/>
    <property type="evidence" value="ECO:0007669"/>
    <property type="project" value="UniProtKB-ARBA"/>
</dbReference>
<dbReference type="GO" id="GO:0016485">
    <property type="term" value="P:protein processing"/>
    <property type="evidence" value="ECO:0007669"/>
    <property type="project" value="UniProtKB-ARBA"/>
</dbReference>
<evidence type="ECO:0000256" key="17">
    <source>
        <dbReference type="ARBA" id="ARBA00023157"/>
    </source>
</evidence>
<evidence type="ECO:0000256" key="23">
    <source>
        <dbReference type="PROSITE-ProRule" id="PRU01211"/>
    </source>
</evidence>
<dbReference type="SUPFAM" id="SSF49854">
    <property type="entry name" value="Spermadhesin, CUB domain"/>
    <property type="match status" value="5"/>
</dbReference>
<dbReference type="Gene3D" id="3.40.390.10">
    <property type="entry name" value="Collagenase (Catalytic Domain)"/>
    <property type="match status" value="1"/>
</dbReference>
<dbReference type="EC" id="3.4.24.-" evidence="24"/>
<dbReference type="Pfam" id="PF02949">
    <property type="entry name" value="7tm_6"/>
    <property type="match status" value="1"/>
</dbReference>
<feature type="domain" description="EGF-like" evidence="28">
    <location>
        <begin position="758"/>
        <end position="798"/>
    </location>
</feature>
<reference evidence="30" key="1">
    <citation type="journal article" date="2020" name="J Insects Food Feed">
        <title>The yellow mealworm (Tenebrio molitor) genome: a resource for the emerging insects as food and feed industry.</title>
        <authorList>
            <person name="Eriksson T."/>
            <person name="Andere A."/>
            <person name="Kelstrup H."/>
            <person name="Emery V."/>
            <person name="Picard C."/>
        </authorList>
    </citation>
    <scope>NUCLEOTIDE SEQUENCE</scope>
    <source>
        <strain evidence="30">Stoneville</strain>
        <tissue evidence="30">Whole head</tissue>
    </source>
</reference>
<evidence type="ECO:0000313" key="31">
    <source>
        <dbReference type="Proteomes" id="UP000719412"/>
    </source>
</evidence>
<dbReference type="SUPFAM" id="SSF57196">
    <property type="entry name" value="EGF/Laminin"/>
    <property type="match status" value="2"/>
</dbReference>
<dbReference type="PROSITE" id="PS01180">
    <property type="entry name" value="CUB"/>
    <property type="match status" value="5"/>
</dbReference>
<keyword evidence="5 23" id="KW-0645">Protease</keyword>
<dbReference type="PROSITE" id="PS50026">
    <property type="entry name" value="EGF_3"/>
    <property type="match status" value="2"/>
</dbReference>
<feature type="signal peptide" evidence="24">
    <location>
        <begin position="1"/>
        <end position="18"/>
    </location>
</feature>
<feature type="disulfide bond" evidence="23">
    <location>
        <begin position="393"/>
        <end position="394"/>
    </location>
</feature>
<evidence type="ECO:0000256" key="21">
    <source>
        <dbReference type="PROSITE-ProRule" id="PRU00059"/>
    </source>
</evidence>
<comment type="caution">
    <text evidence="30">The sequence shown here is derived from an EMBL/GenBank/DDBJ whole genome shotgun (WGS) entry which is preliminary data.</text>
</comment>
<evidence type="ECO:0000256" key="15">
    <source>
        <dbReference type="ARBA" id="ARBA00023136"/>
    </source>
</evidence>
<dbReference type="PROSITE" id="PS01187">
    <property type="entry name" value="EGF_CA"/>
    <property type="match status" value="2"/>
</dbReference>
<evidence type="ECO:0000256" key="25">
    <source>
        <dbReference type="SAM" id="MobiDB-lite"/>
    </source>
</evidence>
<dbReference type="FunFam" id="3.40.390.10:FF:000004">
    <property type="entry name" value="Metalloendopeptidase"/>
    <property type="match status" value="1"/>
</dbReference>
<comment type="cofactor">
    <cofactor evidence="23 24">
        <name>Zn(2+)</name>
        <dbReference type="ChEBI" id="CHEBI:29105"/>
    </cofactor>
    <text evidence="23 24">Binds 1 zinc ion per subunit.</text>
</comment>
<evidence type="ECO:0000256" key="6">
    <source>
        <dbReference type="ARBA" id="ARBA00022692"/>
    </source>
</evidence>
<dbReference type="FunFam" id="2.60.120.290:FF:000013">
    <property type="entry name" value="Membrane frizzled-related protein"/>
    <property type="match status" value="1"/>
</dbReference>
<dbReference type="CDD" id="cd00054">
    <property type="entry name" value="EGF_CA"/>
    <property type="match status" value="2"/>
</dbReference>
<feature type="domain" description="EGF-like" evidence="28">
    <location>
        <begin position="921"/>
        <end position="961"/>
    </location>
</feature>
<feature type="region of interest" description="Disordered" evidence="25">
    <location>
        <begin position="213"/>
        <end position="302"/>
    </location>
</feature>
<dbReference type="GO" id="GO:0005549">
    <property type="term" value="F:odorant binding"/>
    <property type="evidence" value="ECO:0007669"/>
    <property type="project" value="InterPro"/>
</dbReference>
<evidence type="ECO:0000259" key="27">
    <source>
        <dbReference type="PROSITE" id="PS01180"/>
    </source>
</evidence>
<dbReference type="InterPro" id="IPR018097">
    <property type="entry name" value="EGF_Ca-bd_CS"/>
</dbReference>
<dbReference type="GO" id="GO:0030513">
    <property type="term" value="P:positive regulation of BMP signaling pathway"/>
    <property type="evidence" value="ECO:0007669"/>
    <property type="project" value="UniProtKB-ARBA"/>
</dbReference>
<dbReference type="GO" id="GO:0005509">
    <property type="term" value="F:calcium ion binding"/>
    <property type="evidence" value="ECO:0007669"/>
    <property type="project" value="InterPro"/>
</dbReference>
<keyword evidence="18" id="KW-0675">Receptor</keyword>
<dbReference type="FunFam" id="2.10.25.10:FF:000240">
    <property type="entry name" value="Vitamin K-dependent protein S"/>
    <property type="match status" value="1"/>
</dbReference>
<gene>
    <name evidence="30" type="ORF">GEV33_008245</name>
</gene>
<dbReference type="Pfam" id="PF00431">
    <property type="entry name" value="CUB"/>
    <property type="match status" value="5"/>
</dbReference>
<dbReference type="InterPro" id="IPR001881">
    <property type="entry name" value="EGF-like_Ca-bd_dom"/>
</dbReference>
<dbReference type="SMART" id="SM00042">
    <property type="entry name" value="CUB"/>
    <property type="match status" value="5"/>
</dbReference>
<dbReference type="PROSITE" id="PS51864">
    <property type="entry name" value="ASTACIN"/>
    <property type="match status" value="1"/>
</dbReference>
<keyword evidence="20" id="KW-0807">Transducer</keyword>
<dbReference type="GO" id="GO:0032927">
    <property type="term" value="P:positive regulation of activin receptor signaling pathway"/>
    <property type="evidence" value="ECO:0007669"/>
    <property type="project" value="UniProtKB-ARBA"/>
</dbReference>
<keyword evidence="8" id="KW-0552">Olfaction</keyword>
<dbReference type="SUPFAM" id="SSF55486">
    <property type="entry name" value="Metalloproteases ('zincins'), catalytic domain"/>
    <property type="match status" value="1"/>
</dbReference>
<dbReference type="PRINTS" id="PR00480">
    <property type="entry name" value="ASTACIN"/>
</dbReference>
<dbReference type="EMBL" id="JABDTM020024188">
    <property type="protein sequence ID" value="KAH0814543.1"/>
    <property type="molecule type" value="Genomic_DNA"/>
</dbReference>
<keyword evidence="2" id="KW-0217">Developmental protein</keyword>
<protein>
    <recommendedName>
        <fullName evidence="24">Metalloendopeptidase</fullName>
        <ecNumber evidence="24">3.4.24.-</ecNumber>
    </recommendedName>
</protein>
<feature type="disulfide bond" evidence="23">
    <location>
        <begin position="391"/>
        <end position="413"/>
    </location>
</feature>
<dbReference type="InterPro" id="IPR034036">
    <property type="entry name" value="ZnMP_TLD/BMP1"/>
</dbReference>
<dbReference type="Pfam" id="PF01400">
    <property type="entry name" value="Astacin"/>
    <property type="match status" value="1"/>
</dbReference>
<reference evidence="30" key="2">
    <citation type="submission" date="2021-08" db="EMBL/GenBank/DDBJ databases">
        <authorList>
            <person name="Eriksson T."/>
        </authorList>
    </citation>
    <scope>NUCLEOTIDE SEQUENCE</scope>
    <source>
        <strain evidence="30">Stoneville</strain>
        <tissue evidence="30">Whole head</tissue>
    </source>
</reference>
<evidence type="ECO:0000256" key="20">
    <source>
        <dbReference type="ARBA" id="ARBA00023224"/>
    </source>
</evidence>
<dbReference type="Proteomes" id="UP000719412">
    <property type="component" value="Unassembled WGS sequence"/>
</dbReference>
<feature type="binding site" evidence="23">
    <location>
        <position position="431"/>
    </location>
    <ligand>
        <name>Zn(2+)</name>
        <dbReference type="ChEBI" id="CHEBI:29105"/>
        <note>catalytic</note>
    </ligand>
</feature>
<dbReference type="InterPro" id="IPR049883">
    <property type="entry name" value="NOTCH1_EGF-like"/>
</dbReference>
<evidence type="ECO:0000256" key="19">
    <source>
        <dbReference type="ARBA" id="ARBA00023180"/>
    </source>
</evidence>
<comment type="subcellular location">
    <subcellularLocation>
        <location evidence="1">Membrane</location>
        <topology evidence="1">Multi-pass membrane protein</topology>
    </subcellularLocation>
</comment>
<dbReference type="GO" id="GO:0008586">
    <property type="term" value="P:imaginal disc-derived wing vein morphogenesis"/>
    <property type="evidence" value="ECO:0007669"/>
    <property type="project" value="UniProtKB-ARBA"/>
</dbReference>
<dbReference type="Gene3D" id="2.10.25.10">
    <property type="entry name" value="Laminin"/>
    <property type="match status" value="2"/>
</dbReference>
<dbReference type="InterPro" id="IPR000742">
    <property type="entry name" value="EGF"/>
</dbReference>
<dbReference type="GO" id="GO:0008270">
    <property type="term" value="F:zinc ion binding"/>
    <property type="evidence" value="ECO:0007669"/>
    <property type="project" value="UniProtKB-UniRule"/>
</dbReference>
<dbReference type="GO" id="GO:0005615">
    <property type="term" value="C:extracellular space"/>
    <property type="evidence" value="ECO:0007669"/>
    <property type="project" value="UniProtKB-ARBA"/>
</dbReference>
<dbReference type="PROSITE" id="PS01186">
    <property type="entry name" value="EGF_2"/>
    <property type="match status" value="2"/>
</dbReference>
<dbReference type="CDD" id="cd04281">
    <property type="entry name" value="ZnMc_BMP1_TLD"/>
    <property type="match status" value="1"/>
</dbReference>
<evidence type="ECO:0000256" key="5">
    <source>
        <dbReference type="ARBA" id="ARBA00022670"/>
    </source>
</evidence>
<dbReference type="SMART" id="SM00181">
    <property type="entry name" value="EGF"/>
    <property type="match status" value="2"/>
</dbReference>
<evidence type="ECO:0000259" key="29">
    <source>
        <dbReference type="PROSITE" id="PS51864"/>
    </source>
</evidence>
<feature type="binding site" evidence="23">
    <location>
        <position position="421"/>
    </location>
    <ligand>
        <name>Zn(2+)</name>
        <dbReference type="ChEBI" id="CHEBI:29105"/>
        <note>catalytic</note>
    </ligand>
</feature>
<dbReference type="GO" id="GO:0016020">
    <property type="term" value="C:membrane"/>
    <property type="evidence" value="ECO:0007669"/>
    <property type="project" value="UniProtKB-SubCell"/>
</dbReference>
<keyword evidence="3 22" id="KW-0245">EGF-like domain</keyword>
<accession>A0A8J6HHL9</accession>
<feature type="compositionally biased region" description="Basic residues" evidence="25">
    <location>
        <begin position="265"/>
        <end position="285"/>
    </location>
</feature>
<feature type="domain" description="CUB" evidence="27">
    <location>
        <begin position="645"/>
        <end position="758"/>
    </location>
</feature>
<comment type="caution">
    <text evidence="22">Lacks conserved residue(s) required for the propagation of feature annotation.</text>
</comment>
<dbReference type="SMART" id="SM00235">
    <property type="entry name" value="ZnMc"/>
    <property type="match status" value="1"/>
</dbReference>
<evidence type="ECO:0000256" key="22">
    <source>
        <dbReference type="PROSITE-ProRule" id="PRU00076"/>
    </source>
</evidence>
<dbReference type="InterPro" id="IPR024079">
    <property type="entry name" value="MetalloPept_cat_dom_sf"/>
</dbReference>
<evidence type="ECO:0000256" key="8">
    <source>
        <dbReference type="ARBA" id="ARBA00022725"/>
    </source>
</evidence>
<evidence type="ECO:0000256" key="1">
    <source>
        <dbReference type="ARBA" id="ARBA00004141"/>
    </source>
</evidence>
<dbReference type="Pfam" id="PF14670">
    <property type="entry name" value="FXa_inhibition"/>
    <property type="match status" value="1"/>
</dbReference>
<evidence type="ECO:0000313" key="30">
    <source>
        <dbReference type="EMBL" id="KAH0814543.1"/>
    </source>
</evidence>
<dbReference type="FunFam" id="2.60.120.290:FF:000052">
    <property type="entry name" value="Metalloendopeptidase"/>
    <property type="match status" value="1"/>
</dbReference>
<dbReference type="CDD" id="cd00041">
    <property type="entry name" value="CUB"/>
    <property type="match status" value="5"/>
</dbReference>
<feature type="domain" description="CUB" evidence="27">
    <location>
        <begin position="530"/>
        <end position="644"/>
    </location>
</feature>
<keyword evidence="17 21" id="KW-1015">Disulfide bond</keyword>
<evidence type="ECO:0000256" key="24">
    <source>
        <dbReference type="RuleBase" id="RU361183"/>
    </source>
</evidence>
<dbReference type="InterPro" id="IPR001506">
    <property type="entry name" value="Peptidase_M12A"/>
</dbReference>
<sequence length="1397" mass="158253">MQCVLTFVLLFCVLRANTYHSDNRTRGHHFTAEELLFTTFPKKTSDDFDLDPCKAGLTNEPFSISANAASLMAWVRGVASQMEKDLRTANGLIRHLEFLRNLNKSLDFQGTCLDYFIFPYLKNNVFKNRPGTIPELMQESNEREKVVNETVRVAFLAFFLVAGEFMGDIALPKPKPKDTILQEEVEQYKQEVLEGLQIEEEGLTDFIRKKAKQPAAIPTTRSYNDPFDNISEMDSTVHKNGQILKTDFSDQKKKNATNGEDNLKIRHHKRNVDRRQRKRHQRRNRRGEARHEETPVHDFEPNFDMKRKRPVVSESSSQQSHRRVTRAATARKERVWDYGVIPYEIDGNFSGGHKALFKQAMRHWENFTCVKFVERNRNEHPNYIVFTERPCGCCSFVGKRGNGGQAISIGKNCDKFGIVVHELGHVVGFWHEHTRPDRDKHVNIIRENIMSGQEYNFNKLNDEEVNSLGLIYDYDSIMHYARNTFSKGTYLDTIQPIDVPNRKRPEIGQRVRLSEGDIAQTNLLYKCPKCGRTYQANSATFSSPSYANHNGPEEGEKCEWRITATHGEKIVLNITDLDIEKSPDCSTDYIEIRDGYWYKSHLLGKFCGTGKLDSITSTGSRMLINYVAKNPNGHRGFTANYEAVCGGELFIDSEGHLESPNYPEEYQPNKECIWKITVPENYQVALRFQSFEVENHDGCVYDYVEIRDGFSSESRSLGVHCGYKVPSDIISSSNHLLVKFVSDGSVQKGGFSATIMKEYDECSMIDHGCAQECINTLGSYECTCRIGFELHSDGKNCEDACGGILEAPNGTITSPSFPDLYPLNKNCVWEIVSLPQYRITLNFTHFDLEGNNMHHAQQQQCDYDRLEIYSKLSEEKTKKHGVFCGSKAPGPIISEGNVMRITFSSDISVQKTGFAAIFFTDVDECAINNGDCQHECINTVGSYKCTCHNGFTLHGNGRDCKEGDCKYEISSPYGSIGSPNYPDYYPSQKDCVWQFITTPGHRIRISFLFFEVEPHQECYYDHVDFYDGPSPEAHTLGKFCGSKLPHPIVSSGNELYMTFKSDASVQRKGFWATHSAVCGGILQAVPKKKHIYSHARFGAANYDNKADCDWTIKAITGYNVRLSFLTFDLEDEKDCGYDYVEIFSGMDSSGPSFGKFCGSSNPIDILSPYDALLVRFRSDDTFVSKGFSIVYEAVEGSFSEEVVFKKVSDMAKMPLLIFGVLGVLSYIGLLFLYITAYENASFVLKLRMWMSAATVVIMGSYCYAGQTLIDESSCVFDCLAQCSWHNWDAKNKQILLIFMANCVKPCSLAFAGIVLNYNLAVSVCRVKVEPSLSITKGSRYIRTVWCREEKKVCNFSSSSSVDVLPKNVPMRSDDGSFWCRDFFSSNYNTLPKKLSSA</sequence>
<keyword evidence="13 26" id="KW-1133">Transmembrane helix</keyword>
<feature type="domain" description="CUB" evidence="27">
    <location>
        <begin position="1078"/>
        <end position="1194"/>
    </location>
</feature>
<keyword evidence="16" id="KW-0865">Zymogen</keyword>
<evidence type="ECO:0000256" key="13">
    <source>
        <dbReference type="ARBA" id="ARBA00022989"/>
    </source>
</evidence>
<organism evidence="30 31">
    <name type="scientific">Tenebrio molitor</name>
    <name type="common">Yellow mealworm beetle</name>
    <dbReference type="NCBI Taxonomy" id="7067"/>
    <lineage>
        <taxon>Eukaryota</taxon>
        <taxon>Metazoa</taxon>
        <taxon>Ecdysozoa</taxon>
        <taxon>Arthropoda</taxon>
        <taxon>Hexapoda</taxon>
        <taxon>Insecta</taxon>
        <taxon>Pterygota</taxon>
        <taxon>Neoptera</taxon>
        <taxon>Endopterygota</taxon>
        <taxon>Coleoptera</taxon>
        <taxon>Polyphaga</taxon>
        <taxon>Cucujiformia</taxon>
        <taxon>Tenebrionidae</taxon>
        <taxon>Tenebrio</taxon>
    </lineage>
</organism>
<dbReference type="InterPro" id="IPR004117">
    <property type="entry name" value="7tm6_olfct_rcpt"/>
</dbReference>
<proteinExistence type="predicted"/>
<keyword evidence="31" id="KW-1185">Reference proteome</keyword>
<evidence type="ECO:0000256" key="11">
    <source>
        <dbReference type="ARBA" id="ARBA00022801"/>
    </source>
</evidence>
<dbReference type="GO" id="GO:0004984">
    <property type="term" value="F:olfactory receptor activity"/>
    <property type="evidence" value="ECO:0007669"/>
    <property type="project" value="InterPro"/>
</dbReference>
<evidence type="ECO:0000256" key="2">
    <source>
        <dbReference type="ARBA" id="ARBA00022473"/>
    </source>
</evidence>
<dbReference type="GO" id="GO:0048731">
    <property type="term" value="P:system development"/>
    <property type="evidence" value="ECO:0007669"/>
    <property type="project" value="UniProtKB-ARBA"/>
</dbReference>
<dbReference type="InterPro" id="IPR006026">
    <property type="entry name" value="Peptidase_Metallo"/>
</dbReference>
<feature type="domain" description="CUB" evidence="27">
    <location>
        <begin position="801"/>
        <end position="921"/>
    </location>
</feature>
<feature type="binding site" evidence="23">
    <location>
        <position position="425"/>
    </location>
    <ligand>
        <name>Zn(2+)</name>
        <dbReference type="ChEBI" id="CHEBI:29105"/>
        <note>catalytic</note>
    </ligand>
</feature>
<dbReference type="FunFam" id="2.60.120.290:FF:000005">
    <property type="entry name" value="Procollagen C-endopeptidase enhancer 1"/>
    <property type="match status" value="2"/>
</dbReference>
<dbReference type="InterPro" id="IPR000859">
    <property type="entry name" value="CUB_dom"/>
</dbReference>
<dbReference type="Pfam" id="PF07645">
    <property type="entry name" value="EGF_CA"/>
    <property type="match status" value="1"/>
</dbReference>
<dbReference type="PANTHER" id="PTHR24251">
    <property type="entry name" value="OVOCHYMASE-RELATED"/>
    <property type="match status" value="1"/>
</dbReference>
<evidence type="ECO:0000256" key="16">
    <source>
        <dbReference type="ARBA" id="ARBA00023145"/>
    </source>
</evidence>
<feature type="compositionally biased region" description="Basic and acidic residues" evidence="25">
    <location>
        <begin position="286"/>
        <end position="302"/>
    </location>
</feature>
<feature type="domain" description="Peptidase M12A" evidence="29">
    <location>
        <begin position="327"/>
        <end position="528"/>
    </location>
</feature>
<dbReference type="Gene3D" id="2.60.120.290">
    <property type="entry name" value="Spermadhesin, CUB domain"/>
    <property type="match status" value="5"/>
</dbReference>
<feature type="transmembrane region" description="Helical" evidence="26">
    <location>
        <begin position="1215"/>
        <end position="1236"/>
    </location>
</feature>
<keyword evidence="12 23" id="KW-0862">Zinc</keyword>
<dbReference type="PANTHER" id="PTHR24251:SF43">
    <property type="entry name" value="TOLLOID-LIKE PROTEIN 2"/>
    <property type="match status" value="1"/>
</dbReference>
<evidence type="ECO:0000256" key="14">
    <source>
        <dbReference type="ARBA" id="ARBA00023049"/>
    </source>
</evidence>
<dbReference type="SMART" id="SM00179">
    <property type="entry name" value="EGF_CA"/>
    <property type="match status" value="2"/>
</dbReference>
<feature type="domain" description="CUB" evidence="27">
    <location>
        <begin position="965"/>
        <end position="1077"/>
    </location>
</feature>
<evidence type="ECO:0000256" key="12">
    <source>
        <dbReference type="ARBA" id="ARBA00022833"/>
    </source>
</evidence>
<feature type="active site" evidence="23">
    <location>
        <position position="422"/>
    </location>
</feature>
<dbReference type="GO" id="GO:0004222">
    <property type="term" value="F:metalloendopeptidase activity"/>
    <property type="evidence" value="ECO:0007669"/>
    <property type="project" value="UniProtKB-UniRule"/>
</dbReference>
<evidence type="ECO:0000256" key="26">
    <source>
        <dbReference type="SAM" id="Phobius"/>
    </source>
</evidence>
<dbReference type="FunFam" id="2.10.25.10:FF:000010">
    <property type="entry name" value="Pro-epidermal growth factor"/>
    <property type="match status" value="1"/>
</dbReference>
<dbReference type="FunFam" id="2.60.120.290:FF:000004">
    <property type="entry name" value="Metalloendopeptidase"/>
    <property type="match status" value="1"/>
</dbReference>
<dbReference type="GO" id="GO:0007165">
    <property type="term" value="P:signal transduction"/>
    <property type="evidence" value="ECO:0007669"/>
    <property type="project" value="UniProtKB-KW"/>
</dbReference>
<evidence type="ECO:0000256" key="4">
    <source>
        <dbReference type="ARBA" id="ARBA00022606"/>
    </source>
</evidence>
<keyword evidence="9 24" id="KW-0732">Signal</keyword>
<evidence type="ECO:0000256" key="10">
    <source>
        <dbReference type="ARBA" id="ARBA00022737"/>
    </source>
</evidence>
<evidence type="ECO:0000256" key="18">
    <source>
        <dbReference type="ARBA" id="ARBA00023170"/>
    </source>
</evidence>
<evidence type="ECO:0000256" key="7">
    <source>
        <dbReference type="ARBA" id="ARBA00022723"/>
    </source>
</evidence>
<feature type="transmembrane region" description="Helical" evidence="26">
    <location>
        <begin position="1248"/>
        <end position="1269"/>
    </location>
</feature>
<keyword evidence="7 23" id="KW-0479">Metal-binding</keyword>
<keyword evidence="11 23" id="KW-0378">Hydrolase</keyword>
<evidence type="ECO:0000259" key="28">
    <source>
        <dbReference type="PROSITE" id="PS50026"/>
    </source>
</evidence>
<dbReference type="PROSITE" id="PS00010">
    <property type="entry name" value="ASX_HYDROXYL"/>
    <property type="match status" value="2"/>
</dbReference>
<keyword evidence="15 26" id="KW-0472">Membrane</keyword>
<name>A0A8J6HHL9_TENMO</name>
<evidence type="ECO:0000256" key="3">
    <source>
        <dbReference type="ARBA" id="ARBA00022536"/>
    </source>
</evidence>